<evidence type="ECO:0000313" key="2">
    <source>
        <dbReference type="Proteomes" id="UP000075243"/>
    </source>
</evidence>
<dbReference type="OMA" id="ICKICTH"/>
<dbReference type="EMBL" id="CM003612">
    <property type="protein sequence ID" value="KYP58983.1"/>
    <property type="molecule type" value="Genomic_DNA"/>
</dbReference>
<gene>
    <name evidence="1" type="ORF">KK1_014408</name>
</gene>
<evidence type="ECO:0008006" key="3">
    <source>
        <dbReference type="Google" id="ProtNLM"/>
    </source>
</evidence>
<keyword evidence="2" id="KW-1185">Reference proteome</keyword>
<evidence type="ECO:0000313" key="1">
    <source>
        <dbReference type="EMBL" id="KYP58983.1"/>
    </source>
</evidence>
<dbReference type="Proteomes" id="UP000075243">
    <property type="component" value="Chromosome 10"/>
</dbReference>
<protein>
    <recommendedName>
        <fullName evidence="3">CCHC-type domain-containing protein</fullName>
    </recommendedName>
</protein>
<name>A0A151SW19_CAJCA</name>
<accession>A0A151SW19</accession>
<sequence>MEQRKCEDQAMQFLRGLNDQYNNIRSHVLLMDPIPPISKIFSYVAQQECQLIGNNFIAAAAKTTSSASPLHCTHCGRSGHSEATCYRKHGFPSSNDNKGIKNSSNKICKICTHCGKSGHTVDVCYR</sequence>
<reference evidence="1 2" key="1">
    <citation type="journal article" date="2012" name="Nat. Biotechnol.">
        <title>Draft genome sequence of pigeonpea (Cajanus cajan), an orphan legume crop of resource-poor farmers.</title>
        <authorList>
            <person name="Varshney R.K."/>
            <person name="Chen W."/>
            <person name="Li Y."/>
            <person name="Bharti A.K."/>
            <person name="Saxena R.K."/>
            <person name="Schlueter J.A."/>
            <person name="Donoghue M.T."/>
            <person name="Azam S."/>
            <person name="Fan G."/>
            <person name="Whaley A.M."/>
            <person name="Farmer A.D."/>
            <person name="Sheridan J."/>
            <person name="Iwata A."/>
            <person name="Tuteja R."/>
            <person name="Penmetsa R.V."/>
            <person name="Wu W."/>
            <person name="Upadhyaya H.D."/>
            <person name="Yang S.P."/>
            <person name="Shah T."/>
            <person name="Saxena K.B."/>
            <person name="Michael T."/>
            <person name="McCombie W.R."/>
            <person name="Yang B."/>
            <person name="Zhang G."/>
            <person name="Yang H."/>
            <person name="Wang J."/>
            <person name="Spillane C."/>
            <person name="Cook D.R."/>
            <person name="May G.D."/>
            <person name="Xu X."/>
            <person name="Jackson S.A."/>
        </authorList>
    </citation>
    <scope>NUCLEOTIDE SEQUENCE [LARGE SCALE GENOMIC DNA]</scope>
    <source>
        <strain evidence="2">cv. Asha</strain>
    </source>
</reference>
<dbReference type="Gramene" id="C.cajan_13985.t">
    <property type="protein sequence ID" value="C.cajan_13985.t.cds1"/>
    <property type="gene ID" value="C.cajan_13985"/>
</dbReference>
<organism evidence="1 2">
    <name type="scientific">Cajanus cajan</name>
    <name type="common">Pigeon pea</name>
    <name type="synonym">Cajanus indicus</name>
    <dbReference type="NCBI Taxonomy" id="3821"/>
    <lineage>
        <taxon>Eukaryota</taxon>
        <taxon>Viridiplantae</taxon>
        <taxon>Streptophyta</taxon>
        <taxon>Embryophyta</taxon>
        <taxon>Tracheophyta</taxon>
        <taxon>Spermatophyta</taxon>
        <taxon>Magnoliopsida</taxon>
        <taxon>eudicotyledons</taxon>
        <taxon>Gunneridae</taxon>
        <taxon>Pentapetalae</taxon>
        <taxon>rosids</taxon>
        <taxon>fabids</taxon>
        <taxon>Fabales</taxon>
        <taxon>Fabaceae</taxon>
        <taxon>Papilionoideae</taxon>
        <taxon>50 kb inversion clade</taxon>
        <taxon>NPAAA clade</taxon>
        <taxon>indigoferoid/millettioid clade</taxon>
        <taxon>Phaseoleae</taxon>
        <taxon>Cajanus</taxon>
    </lineage>
</organism>
<proteinExistence type="predicted"/>
<dbReference type="AlphaFoldDB" id="A0A151SW19"/>
<dbReference type="PANTHER" id="PTHR34222">
    <property type="entry name" value="GAG_PRE-INTEGRS DOMAIN-CONTAINING PROTEIN"/>
    <property type="match status" value="1"/>
</dbReference>
<dbReference type="PANTHER" id="PTHR34222:SF99">
    <property type="entry name" value="PROTEIN, PUTATIVE-RELATED"/>
    <property type="match status" value="1"/>
</dbReference>